<evidence type="ECO:0000313" key="3">
    <source>
        <dbReference type="Proteomes" id="UP000034076"/>
    </source>
</evidence>
<reference evidence="2 3" key="1">
    <citation type="submission" date="2015-04" db="EMBL/GenBank/DDBJ databases">
        <title>Draft genome sequence of bacteremic isolate Catabacter hongkongensis type strain HKU16T.</title>
        <authorList>
            <person name="Lau S.K."/>
            <person name="Teng J.L."/>
            <person name="Huang Y."/>
            <person name="Curreem S.O."/>
            <person name="Tsui S.K."/>
            <person name="Woo P.C."/>
        </authorList>
    </citation>
    <scope>NUCLEOTIDE SEQUENCE [LARGE SCALE GENOMIC DNA]</scope>
    <source>
        <strain evidence="2 3">HKU16</strain>
    </source>
</reference>
<organism evidence="2 3">
    <name type="scientific">Christensenella hongkongensis</name>
    <dbReference type="NCBI Taxonomy" id="270498"/>
    <lineage>
        <taxon>Bacteria</taxon>
        <taxon>Bacillati</taxon>
        <taxon>Bacillota</taxon>
        <taxon>Clostridia</taxon>
        <taxon>Christensenellales</taxon>
        <taxon>Christensenellaceae</taxon>
        <taxon>Christensenella</taxon>
    </lineage>
</organism>
<dbReference type="AlphaFoldDB" id="A0A0M2NCZ2"/>
<dbReference type="Proteomes" id="UP000034076">
    <property type="component" value="Unassembled WGS sequence"/>
</dbReference>
<name>A0A0M2NCZ2_9FIRM</name>
<protein>
    <submittedName>
        <fullName evidence="2">Uncharacterized protein</fullName>
    </submittedName>
</protein>
<keyword evidence="3" id="KW-1185">Reference proteome</keyword>
<feature type="region of interest" description="Disordered" evidence="1">
    <location>
        <begin position="25"/>
        <end position="51"/>
    </location>
</feature>
<accession>A0A0M2NCZ2</accession>
<dbReference type="STRING" id="270498.CHK_2442"/>
<evidence type="ECO:0000313" key="2">
    <source>
        <dbReference type="EMBL" id="KKI50379.1"/>
    </source>
</evidence>
<evidence type="ECO:0000256" key="1">
    <source>
        <dbReference type="SAM" id="MobiDB-lite"/>
    </source>
</evidence>
<sequence>MKFVLYTIDEKDFPMDMCHLTNRKNAKQPVSAAPDTAFLQKNLKKREERQP</sequence>
<dbReference type="EMBL" id="LAYJ01000112">
    <property type="protein sequence ID" value="KKI50379.1"/>
    <property type="molecule type" value="Genomic_DNA"/>
</dbReference>
<comment type="caution">
    <text evidence="2">The sequence shown here is derived from an EMBL/GenBank/DDBJ whole genome shotgun (WGS) entry which is preliminary data.</text>
</comment>
<gene>
    <name evidence="2" type="ORF">CHK_2442</name>
</gene>
<proteinExistence type="predicted"/>